<evidence type="ECO:0000256" key="21">
    <source>
        <dbReference type="SAM" id="MobiDB-lite"/>
    </source>
</evidence>
<evidence type="ECO:0000256" key="10">
    <source>
        <dbReference type="ARBA" id="ARBA00022741"/>
    </source>
</evidence>
<dbReference type="FunFam" id="3.40.50.670:FF:000001">
    <property type="entry name" value="DNA topoisomerase 2"/>
    <property type="match status" value="1"/>
</dbReference>
<comment type="similarity">
    <text evidence="5 19">Belongs to the type II topoisomerase family.</text>
</comment>
<dbReference type="GO" id="GO:0005634">
    <property type="term" value="C:nucleus"/>
    <property type="evidence" value="ECO:0007669"/>
    <property type="project" value="UniProtKB-SubCell"/>
</dbReference>
<dbReference type="InterPro" id="IPR013506">
    <property type="entry name" value="Topo_IIA_bsu_dom2"/>
</dbReference>
<evidence type="ECO:0000256" key="15">
    <source>
        <dbReference type="ARBA" id="ARBA00023235"/>
    </source>
</evidence>
<keyword evidence="10 19" id="KW-0547">Nucleotide-binding</keyword>
<dbReference type="InterPro" id="IPR020568">
    <property type="entry name" value="Ribosomal_Su5_D2-typ_SF"/>
</dbReference>
<evidence type="ECO:0000256" key="18">
    <source>
        <dbReference type="PROSITE-ProRule" id="PRU01384"/>
    </source>
</evidence>
<comment type="subunit">
    <text evidence="6 19">Homodimer.</text>
</comment>
<proteinExistence type="inferred from homology"/>
<dbReference type="InterPro" id="IPR018522">
    <property type="entry name" value="TopoIIA_CS"/>
</dbReference>
<dbReference type="GO" id="GO:0046872">
    <property type="term" value="F:metal ion binding"/>
    <property type="evidence" value="ECO:0007669"/>
    <property type="project" value="UniProtKB-KW"/>
</dbReference>
<dbReference type="SMART" id="SM00433">
    <property type="entry name" value="TOP2c"/>
    <property type="match status" value="1"/>
</dbReference>
<dbReference type="SUPFAM" id="SSF54211">
    <property type="entry name" value="Ribosomal protein S5 domain 2-like"/>
    <property type="match status" value="1"/>
</dbReference>
<feature type="domain" description="Toprim" evidence="22">
    <location>
        <begin position="470"/>
        <end position="589"/>
    </location>
</feature>
<evidence type="ECO:0000256" key="9">
    <source>
        <dbReference type="ARBA" id="ARBA00022723"/>
    </source>
</evidence>
<evidence type="ECO:0000259" key="22">
    <source>
        <dbReference type="PROSITE" id="PS50880"/>
    </source>
</evidence>
<evidence type="ECO:0000259" key="23">
    <source>
        <dbReference type="PROSITE" id="PS52040"/>
    </source>
</evidence>
<reference evidence="24 25" key="1">
    <citation type="journal article" date="2014" name="PLoS Genet.">
        <title>The Genome of Spironucleus salmonicida Highlights a Fish Pathogen Adapted to Fluctuating Environments.</title>
        <authorList>
            <person name="Xu F."/>
            <person name="Jerlstrom-Hultqvist J."/>
            <person name="Einarsson E."/>
            <person name="Astvaldsson A."/>
            <person name="Svard S.G."/>
            <person name="Andersson J.O."/>
        </authorList>
    </citation>
    <scope>NUCLEOTIDE SEQUENCE</scope>
    <source>
        <strain evidence="25">ATCC 50377</strain>
    </source>
</reference>
<feature type="domain" description="Topo IIA-type catalytic" evidence="23">
    <location>
        <begin position="723"/>
        <end position="1235"/>
    </location>
</feature>
<dbReference type="Pfam" id="PF00204">
    <property type="entry name" value="DNA_gyraseB"/>
    <property type="match status" value="1"/>
</dbReference>
<dbReference type="Pfam" id="PF16898">
    <property type="entry name" value="TOPRIM_C"/>
    <property type="match status" value="1"/>
</dbReference>
<comment type="function">
    <text evidence="17 19">Control of topological states of DNA by transient breakage and subsequent rejoining of DNA strands. Topoisomerase II makes double-strand breaks.</text>
</comment>
<evidence type="ECO:0000313" key="26">
    <source>
        <dbReference type="Proteomes" id="UP000018208"/>
    </source>
</evidence>
<protein>
    <recommendedName>
        <fullName evidence="8 19">DNA topoisomerase 2</fullName>
        <ecNumber evidence="7 19">5.6.2.2</ecNumber>
    </recommendedName>
</protein>
<evidence type="ECO:0000256" key="11">
    <source>
        <dbReference type="ARBA" id="ARBA00022840"/>
    </source>
</evidence>
<dbReference type="PROSITE" id="PS00177">
    <property type="entry name" value="TOPOISOMERASE_II"/>
    <property type="match status" value="1"/>
</dbReference>
<comment type="cofactor">
    <cofactor evidence="2">
        <name>Ca(2+)</name>
        <dbReference type="ChEBI" id="CHEBI:29108"/>
    </cofactor>
</comment>
<keyword evidence="16" id="KW-0539">Nucleus</keyword>
<dbReference type="VEuPathDB" id="GiardiaDB:SS50377_24543"/>
<dbReference type="OrthoDB" id="276498at2759"/>
<evidence type="ECO:0000313" key="24">
    <source>
        <dbReference type="EMBL" id="EST45915.1"/>
    </source>
</evidence>
<keyword evidence="12" id="KW-0460">Magnesium</keyword>
<dbReference type="GO" id="GO:0003677">
    <property type="term" value="F:DNA binding"/>
    <property type="evidence" value="ECO:0007669"/>
    <property type="project" value="UniProtKB-UniRule"/>
</dbReference>
<evidence type="ECO:0000256" key="13">
    <source>
        <dbReference type="ARBA" id="ARBA00023029"/>
    </source>
</evidence>
<dbReference type="InterPro" id="IPR013760">
    <property type="entry name" value="Topo_IIA-like_dom_sf"/>
</dbReference>
<dbReference type="SUPFAM" id="SSF55874">
    <property type="entry name" value="ATPase domain of HSP90 chaperone/DNA topoisomerase II/histidine kinase"/>
    <property type="match status" value="1"/>
</dbReference>
<feature type="compositionally biased region" description="Polar residues" evidence="21">
    <location>
        <begin position="1355"/>
        <end position="1369"/>
    </location>
</feature>
<name>V6LMQ8_9EUKA</name>
<comment type="subcellular location">
    <subcellularLocation>
        <location evidence="4">Nucleus</location>
    </subcellularLocation>
</comment>
<dbReference type="Gene3D" id="3.30.565.10">
    <property type="entry name" value="Histidine kinase-like ATPase, C-terminal domain"/>
    <property type="match status" value="1"/>
</dbReference>
<dbReference type="InterPro" id="IPR036890">
    <property type="entry name" value="HATPase_C_sf"/>
</dbReference>
<gene>
    <name evidence="24" type="ORF">SS50377_13891</name>
    <name evidence="25" type="ORF">SS50377_24543</name>
</gene>
<keyword evidence="11 19" id="KW-0067">ATP-binding</keyword>
<dbReference type="GO" id="GO:0000712">
    <property type="term" value="P:resolution of meiotic recombination intermediates"/>
    <property type="evidence" value="ECO:0007669"/>
    <property type="project" value="TreeGrafter"/>
</dbReference>
<keyword evidence="13 18" id="KW-0799">Topoisomerase</keyword>
<dbReference type="EC" id="5.6.2.2" evidence="7 19"/>
<dbReference type="SMART" id="SM00434">
    <property type="entry name" value="TOP4c"/>
    <property type="match status" value="1"/>
</dbReference>
<dbReference type="FunFam" id="3.90.199.10:FF:000002">
    <property type="entry name" value="DNA topoisomerase 2"/>
    <property type="match status" value="1"/>
</dbReference>
<dbReference type="Gene3D" id="3.30.230.10">
    <property type="match status" value="1"/>
</dbReference>
<dbReference type="GO" id="GO:0005524">
    <property type="term" value="F:ATP binding"/>
    <property type="evidence" value="ECO:0007669"/>
    <property type="project" value="UniProtKB-UniRule"/>
</dbReference>
<feature type="coiled-coil region" evidence="20">
    <location>
        <begin position="1198"/>
        <end position="1225"/>
    </location>
</feature>
<dbReference type="InterPro" id="IPR013757">
    <property type="entry name" value="Topo_IIA_A_a_sf"/>
</dbReference>
<evidence type="ECO:0000256" key="4">
    <source>
        <dbReference type="ARBA" id="ARBA00004123"/>
    </source>
</evidence>
<evidence type="ECO:0000256" key="8">
    <source>
        <dbReference type="ARBA" id="ARBA00019635"/>
    </source>
</evidence>
<organism evidence="24">
    <name type="scientific">Spironucleus salmonicida</name>
    <dbReference type="NCBI Taxonomy" id="348837"/>
    <lineage>
        <taxon>Eukaryota</taxon>
        <taxon>Metamonada</taxon>
        <taxon>Diplomonadida</taxon>
        <taxon>Hexamitidae</taxon>
        <taxon>Hexamitinae</taxon>
        <taxon>Spironucleus</taxon>
    </lineage>
</organism>
<dbReference type="PRINTS" id="PR01158">
    <property type="entry name" value="TOPISMRASEII"/>
</dbReference>
<dbReference type="Gene3D" id="3.30.1490.30">
    <property type="match status" value="1"/>
</dbReference>
<keyword evidence="9" id="KW-0479">Metal-binding</keyword>
<evidence type="ECO:0000256" key="6">
    <source>
        <dbReference type="ARBA" id="ARBA00011738"/>
    </source>
</evidence>
<evidence type="ECO:0000256" key="5">
    <source>
        <dbReference type="ARBA" id="ARBA00011080"/>
    </source>
</evidence>
<evidence type="ECO:0000256" key="14">
    <source>
        <dbReference type="ARBA" id="ARBA00023125"/>
    </source>
</evidence>
<dbReference type="GO" id="GO:0006265">
    <property type="term" value="P:DNA topological change"/>
    <property type="evidence" value="ECO:0007669"/>
    <property type="project" value="UniProtKB-UniRule"/>
</dbReference>
<dbReference type="InterPro" id="IPR001241">
    <property type="entry name" value="Topo_IIA"/>
</dbReference>
<reference evidence="25" key="2">
    <citation type="submission" date="2020-12" db="EMBL/GenBank/DDBJ databases">
        <title>New Spironucleus salmonicida genome in near-complete chromosomes.</title>
        <authorList>
            <person name="Xu F."/>
            <person name="Kurt Z."/>
            <person name="Jimenez-Gonzalez A."/>
            <person name="Astvaldsson A."/>
            <person name="Andersson J.O."/>
            <person name="Svard S.G."/>
        </authorList>
    </citation>
    <scope>NUCLEOTIDE SEQUENCE</scope>
    <source>
        <strain evidence="25">ATCC 50377</strain>
    </source>
</reference>
<dbReference type="InterPro" id="IPR014721">
    <property type="entry name" value="Ribsml_uS5_D2-typ_fold_subgr"/>
</dbReference>
<keyword evidence="20" id="KW-0175">Coiled coil</keyword>
<accession>V6LMQ8</accession>
<dbReference type="InterPro" id="IPR013759">
    <property type="entry name" value="Topo_IIA_B_C"/>
</dbReference>
<evidence type="ECO:0000256" key="12">
    <source>
        <dbReference type="ARBA" id="ARBA00022842"/>
    </source>
</evidence>
<dbReference type="EMBL" id="AUWU02000004">
    <property type="protein sequence ID" value="KAH0574585.1"/>
    <property type="molecule type" value="Genomic_DNA"/>
</dbReference>
<evidence type="ECO:0000256" key="17">
    <source>
        <dbReference type="ARBA" id="ARBA00053943"/>
    </source>
</evidence>
<feature type="active site" description="O-(5'-phospho-DNA)-tyrosine intermediate" evidence="18">
    <location>
        <position position="813"/>
    </location>
</feature>
<dbReference type="GO" id="GO:0000819">
    <property type="term" value="P:sister chromatid segregation"/>
    <property type="evidence" value="ECO:0007669"/>
    <property type="project" value="TreeGrafter"/>
</dbReference>
<feature type="compositionally biased region" description="Basic and acidic residues" evidence="21">
    <location>
        <begin position="1307"/>
        <end position="1350"/>
    </location>
</feature>
<dbReference type="PANTHER" id="PTHR10169">
    <property type="entry name" value="DNA TOPOISOMERASE/GYRASE"/>
    <property type="match status" value="1"/>
</dbReference>
<evidence type="ECO:0000256" key="2">
    <source>
        <dbReference type="ARBA" id="ARBA00001913"/>
    </source>
</evidence>
<evidence type="ECO:0000256" key="1">
    <source>
        <dbReference type="ARBA" id="ARBA00000185"/>
    </source>
</evidence>
<keyword evidence="15 18" id="KW-0413">Isomerase</keyword>
<dbReference type="Pfam" id="PF00521">
    <property type="entry name" value="DNA_topoisoIV"/>
    <property type="match status" value="1"/>
</dbReference>
<comment type="catalytic activity">
    <reaction evidence="1 18 19">
        <text>ATP-dependent breakage, passage and rejoining of double-stranded DNA.</text>
        <dbReference type="EC" id="5.6.2.2"/>
    </reaction>
</comment>
<dbReference type="SUPFAM" id="SSF56719">
    <property type="entry name" value="Type II DNA topoisomerase"/>
    <property type="match status" value="1"/>
</dbReference>
<sequence>MSGAAVKRVDPREHVLLRPDMYIGSITPEKTKGWFVDASNKLYQGEGNFVPGLYKIFDEIVTNASDNKQRDKDRQKKQSYIKCWFESTPDGKEITVQNDGVQGFLSFNKQEKMYIPELAFGVLMTSSNYDDSEERVTGGRNGFGAKLTNIYSKQFKVEVCEGGKKYTQLWTNNMLNRNEPEIKDTSSNQNYVKISFIPDYARFQLTDLNNDNEALLRRRIFDIAGCNEKLQVFLNEERLPVSGFQDYARMFFTASSPKFVEENQPVAEPTDATVATTTTAKSKQVFWQDQYISYYSPHDFWDIAVFYSEAQEFQQLSFVNSICTLEGGMHVELMIDNLIAPLNDAVKKFLAKDGIKDPKELTRAQVKNNVFIVIRSLIVNPSFDSQTKVALRTPKVQLKKTLTFIDTDPSYKKFIKSLQNNDTLLYSLGQLVSKTQSKLLAKMDGAKKANIIVPKLDDAVAAGTSQSNKCFLFLTEGDSAKGLAVEGISQIKDGRKFYGVFPLRGKVLNVREVSHDKLANNAEINNLKKILGLRQQCKYENQSDIAQLRYGKVVIMADQDYDGSHIKGLILNVFDTFWPNLLKSGYLQEFITPIVRCRRKGSNEVIDFYTLQELETWIEQQIDIKKWQVQYYKGLGTSDKAEAREYFTSNNIVKNQKQFVHDKDASARLNLAFHKQLSNQRKIWLNETSADVYLDNKQKIINISDFVDKELVLFEKYANIRSIPSLIDGLKPSQRKVLFAALKRNLVTPLKVVQLSGNVSEKAAYHHGEASLNDTIVGLAQYFTGANNLPILVPKGMFGSRARGGKDSAAPRYIFTYLQAIVKYIFMKQDEKLYERVTDDNLVVEPVFYAPVIPMVLVNGAAGIGTGYSSNVPQFNPRDLIHCLRMRLYQKSTKELRYGSKQIMPWYRDWQGSIKTEYEDANNIHIERWIFSGKFEITNSTSIRITELPPSVWTEDYREMLQSWITENKGEEKGVGKPQVVMVNDFSDNDTVDIHVQFSEQYAKHFLKNVNPKSKNTEQYQNVLKVMKLTSSQKTTNMVLHNENGNIQVYTTVQSIIDTFFRVRMNFYQKRKQDQLDYLQERAIEQNERARFVQFVIEGKIKVNNVKRDIITEDLWKNKFLPTHMNRLHLLEGSSEAVHDENSQEDSNNAEQRAFLDALVKRIQDVRDREKFFQAIKSLPDSKTRINCYSYLLNMAIYSLTEEKYEELRRQADQAEREYLVLLAKPVENIWLEDLSRLDLSLDVFDNHVKKNIIGVNFEIKDADVVRLKQQVDKQYADFQGADGDSDVEPELVKIVEKTKAVKQPKATKDTPKEKPASKQKGDDRPSLLKKKDASEAPAKKAAPKKKEVSESELTEVSFSSDSAEQSYSIDDDLE</sequence>
<dbReference type="Proteomes" id="UP000018208">
    <property type="component" value="Unassembled WGS sequence"/>
</dbReference>
<dbReference type="PANTHER" id="PTHR10169:SF38">
    <property type="entry name" value="DNA TOPOISOMERASE 2"/>
    <property type="match status" value="1"/>
</dbReference>
<keyword evidence="14 18" id="KW-0238">DNA-binding</keyword>
<dbReference type="InterPro" id="IPR001154">
    <property type="entry name" value="TopoII_euk"/>
</dbReference>
<dbReference type="InterPro" id="IPR013758">
    <property type="entry name" value="Topo_IIA_A/C_ab"/>
</dbReference>
<dbReference type="Gene3D" id="3.30.1360.40">
    <property type="match status" value="1"/>
</dbReference>
<dbReference type="Gene3D" id="1.10.268.10">
    <property type="entry name" value="Topoisomerase, domain 3"/>
    <property type="match status" value="1"/>
</dbReference>
<dbReference type="InterPro" id="IPR031660">
    <property type="entry name" value="TOPRIM_C"/>
</dbReference>
<evidence type="ECO:0000313" key="25">
    <source>
        <dbReference type="EMBL" id="KAH0574585.1"/>
    </source>
</evidence>
<dbReference type="InterPro" id="IPR050634">
    <property type="entry name" value="DNA_Topoisomerase_II"/>
</dbReference>
<evidence type="ECO:0000256" key="7">
    <source>
        <dbReference type="ARBA" id="ARBA00012895"/>
    </source>
</evidence>
<evidence type="ECO:0000256" key="3">
    <source>
        <dbReference type="ARBA" id="ARBA00001946"/>
    </source>
</evidence>
<evidence type="ECO:0000256" key="20">
    <source>
        <dbReference type="SAM" id="Coils"/>
    </source>
</evidence>
<comment type="cofactor">
    <cofactor evidence="3">
        <name>Mg(2+)</name>
        <dbReference type="ChEBI" id="CHEBI:18420"/>
    </cofactor>
</comment>
<keyword evidence="26" id="KW-1185">Reference proteome</keyword>
<dbReference type="PRINTS" id="PR00418">
    <property type="entry name" value="TPI2FAMILY"/>
</dbReference>
<evidence type="ECO:0000256" key="19">
    <source>
        <dbReference type="RuleBase" id="RU362094"/>
    </source>
</evidence>
<dbReference type="FunFam" id="3.30.565.10:FF:000092">
    <property type="entry name" value="DNA topoisomerase 2"/>
    <property type="match status" value="1"/>
</dbReference>
<dbReference type="PROSITE" id="PS52040">
    <property type="entry name" value="TOPO_IIA"/>
    <property type="match status" value="1"/>
</dbReference>
<dbReference type="Gene3D" id="3.40.50.670">
    <property type="match status" value="1"/>
</dbReference>
<dbReference type="Pfam" id="PF01751">
    <property type="entry name" value="Toprim"/>
    <property type="match status" value="1"/>
</dbReference>
<feature type="region of interest" description="Disordered" evidence="21">
    <location>
        <begin position="1299"/>
        <end position="1375"/>
    </location>
</feature>
<dbReference type="PROSITE" id="PS50880">
    <property type="entry name" value="TOPRIM"/>
    <property type="match status" value="1"/>
</dbReference>
<dbReference type="Gene3D" id="3.90.199.10">
    <property type="entry name" value="Topoisomerase II, domain 5"/>
    <property type="match status" value="1"/>
</dbReference>
<dbReference type="InterPro" id="IPR006171">
    <property type="entry name" value="TOPRIM_dom"/>
</dbReference>
<evidence type="ECO:0000256" key="16">
    <source>
        <dbReference type="ARBA" id="ARBA00023242"/>
    </source>
</evidence>
<dbReference type="InterPro" id="IPR002205">
    <property type="entry name" value="Topo_IIA_dom_A"/>
</dbReference>
<dbReference type="GO" id="GO:0003918">
    <property type="term" value="F:DNA topoisomerase type II (double strand cut, ATP-hydrolyzing) activity"/>
    <property type="evidence" value="ECO:0007669"/>
    <property type="project" value="UniProtKB-UniRule"/>
</dbReference>
<dbReference type="EMBL" id="KI546085">
    <property type="protein sequence ID" value="EST45915.1"/>
    <property type="molecule type" value="Genomic_DNA"/>
</dbReference>